<dbReference type="AlphaFoldDB" id="A0A1D1WAJ8"/>
<accession>A0A1D1WAJ8</accession>
<sequence>MDHEMLLTAYGLGIIDEEELIICTASSAEERNLPRTTVDLDNMTLKQCRENFRFEMDDLERLCTVLRIPDTVTLGNGIKCSGMEILRMALSRMFNYGIHYIHDQFAHLLDTLDHPWLDKNKLRECAQVIQEKGAPYDKCTGFIDGTVCAVARPSRLQRHLYNGHKRKHGLKYQAVGLPNGLIVHLAGPIVGKRHDWRMYQESNLIDQLKRKREDADWKFYIYGDHGYTSTRELIAPFRSVTNQAEADLNYVMSKLRVSVEWMFGKCCVLWAFLDFPRNQKVLLQPVGLYFRVAVLLTNAHTCLYESQTGQYFGLSAPTLEEYFY</sequence>
<evidence type="ECO:0000313" key="4">
    <source>
        <dbReference type="EMBL" id="GAV09608.1"/>
    </source>
</evidence>
<comment type="cofactor">
    <cofactor evidence="1">
        <name>a divalent metal cation</name>
        <dbReference type="ChEBI" id="CHEBI:60240"/>
    </cofactor>
</comment>
<dbReference type="GO" id="GO:0046872">
    <property type="term" value="F:metal ion binding"/>
    <property type="evidence" value="ECO:0007669"/>
    <property type="project" value="UniProtKB-KW"/>
</dbReference>
<dbReference type="Proteomes" id="UP000186922">
    <property type="component" value="Unassembled WGS sequence"/>
</dbReference>
<dbReference type="PANTHER" id="PTHR34615">
    <property type="entry name" value="PX DOMAIN-CONTAINING PROTEIN"/>
    <property type="match status" value="1"/>
</dbReference>
<feature type="domain" description="DDE Tnp4" evidence="3">
    <location>
        <begin position="143"/>
        <end position="298"/>
    </location>
</feature>
<dbReference type="STRING" id="947166.A0A1D1WAJ8"/>
<dbReference type="EMBL" id="BDGG01000024">
    <property type="protein sequence ID" value="GAV09608.1"/>
    <property type="molecule type" value="Genomic_DNA"/>
</dbReference>
<dbReference type="InterPro" id="IPR027806">
    <property type="entry name" value="HARBI1_dom"/>
</dbReference>
<evidence type="ECO:0000313" key="5">
    <source>
        <dbReference type="Proteomes" id="UP000186922"/>
    </source>
</evidence>
<evidence type="ECO:0000259" key="3">
    <source>
        <dbReference type="Pfam" id="PF13359"/>
    </source>
</evidence>
<comment type="caution">
    <text evidence="4">The sequence shown here is derived from an EMBL/GenBank/DDBJ whole genome shotgun (WGS) entry which is preliminary data.</text>
</comment>
<protein>
    <recommendedName>
        <fullName evidence="3">DDE Tnp4 domain-containing protein</fullName>
    </recommendedName>
</protein>
<organism evidence="4 5">
    <name type="scientific">Ramazzottius varieornatus</name>
    <name type="common">Water bear</name>
    <name type="synonym">Tardigrade</name>
    <dbReference type="NCBI Taxonomy" id="947166"/>
    <lineage>
        <taxon>Eukaryota</taxon>
        <taxon>Metazoa</taxon>
        <taxon>Ecdysozoa</taxon>
        <taxon>Tardigrada</taxon>
        <taxon>Eutardigrada</taxon>
        <taxon>Parachela</taxon>
        <taxon>Hypsibioidea</taxon>
        <taxon>Ramazzottiidae</taxon>
        <taxon>Ramazzottius</taxon>
    </lineage>
</organism>
<keyword evidence="2" id="KW-0479">Metal-binding</keyword>
<dbReference type="Pfam" id="PF13359">
    <property type="entry name" value="DDE_Tnp_4"/>
    <property type="match status" value="1"/>
</dbReference>
<reference evidence="4 5" key="1">
    <citation type="journal article" date="2016" name="Nat. Commun.">
        <title>Extremotolerant tardigrade genome and improved radiotolerance of human cultured cells by tardigrade-unique protein.</title>
        <authorList>
            <person name="Hashimoto T."/>
            <person name="Horikawa D.D."/>
            <person name="Saito Y."/>
            <person name="Kuwahara H."/>
            <person name="Kozuka-Hata H."/>
            <person name="Shin-I T."/>
            <person name="Minakuchi Y."/>
            <person name="Ohishi K."/>
            <person name="Motoyama A."/>
            <person name="Aizu T."/>
            <person name="Enomoto A."/>
            <person name="Kondo K."/>
            <person name="Tanaka S."/>
            <person name="Hara Y."/>
            <person name="Koshikawa S."/>
            <person name="Sagara H."/>
            <person name="Miura T."/>
            <person name="Yokobori S."/>
            <person name="Miyagawa K."/>
            <person name="Suzuki Y."/>
            <person name="Kubo T."/>
            <person name="Oyama M."/>
            <person name="Kohara Y."/>
            <person name="Fujiyama A."/>
            <person name="Arakawa K."/>
            <person name="Katayama T."/>
            <person name="Toyoda A."/>
            <person name="Kunieda T."/>
        </authorList>
    </citation>
    <scope>NUCLEOTIDE SEQUENCE [LARGE SCALE GENOMIC DNA]</scope>
    <source>
        <strain evidence="4 5">YOKOZUNA-1</strain>
    </source>
</reference>
<evidence type="ECO:0000256" key="1">
    <source>
        <dbReference type="ARBA" id="ARBA00001968"/>
    </source>
</evidence>
<dbReference type="OrthoDB" id="5956446at2759"/>
<evidence type="ECO:0000256" key="2">
    <source>
        <dbReference type="ARBA" id="ARBA00022723"/>
    </source>
</evidence>
<keyword evidence="5" id="KW-1185">Reference proteome</keyword>
<name>A0A1D1WAJ8_RAMVA</name>
<gene>
    <name evidence="4" type="primary">RvY_19113-1</name>
    <name evidence="4" type="synonym">RvY_19113.1</name>
    <name evidence="4" type="ORF">RvY_19113</name>
</gene>
<proteinExistence type="predicted"/>
<dbReference type="PANTHER" id="PTHR34615:SF1">
    <property type="entry name" value="PX DOMAIN-CONTAINING PROTEIN"/>
    <property type="match status" value="1"/>
</dbReference>